<evidence type="ECO:0000256" key="1">
    <source>
        <dbReference type="SAM" id="Coils"/>
    </source>
</evidence>
<feature type="domain" description="GRIP" evidence="4">
    <location>
        <begin position="2517"/>
        <end position="2564"/>
    </location>
</feature>
<organism evidence="5 6">
    <name type="scientific">Rotaria socialis</name>
    <dbReference type="NCBI Taxonomy" id="392032"/>
    <lineage>
        <taxon>Eukaryota</taxon>
        <taxon>Metazoa</taxon>
        <taxon>Spiralia</taxon>
        <taxon>Gnathifera</taxon>
        <taxon>Rotifera</taxon>
        <taxon>Eurotatoria</taxon>
        <taxon>Bdelloidea</taxon>
        <taxon>Philodinida</taxon>
        <taxon>Philodinidae</taxon>
        <taxon>Rotaria</taxon>
    </lineage>
</organism>
<feature type="compositionally biased region" description="Polar residues" evidence="2">
    <location>
        <begin position="62"/>
        <end position="79"/>
    </location>
</feature>
<name>A0A817XAS1_9BILA</name>
<accession>A0A817XAS1</accession>
<dbReference type="Pfam" id="PF14529">
    <property type="entry name" value="Exo_endo_phos_2"/>
    <property type="match status" value="1"/>
</dbReference>
<feature type="compositionally biased region" description="Low complexity" evidence="2">
    <location>
        <begin position="21"/>
        <end position="44"/>
    </location>
</feature>
<keyword evidence="1" id="KW-0175">Coiled coil</keyword>
<dbReference type="PANTHER" id="PTHR19327">
    <property type="entry name" value="GOLGIN"/>
    <property type="match status" value="1"/>
</dbReference>
<feature type="coiled-coil region" evidence="1">
    <location>
        <begin position="2007"/>
        <end position="2118"/>
    </location>
</feature>
<dbReference type="Proteomes" id="UP000663869">
    <property type="component" value="Unassembled WGS sequence"/>
</dbReference>
<evidence type="ECO:0000259" key="3">
    <source>
        <dbReference type="PROSITE" id="PS50878"/>
    </source>
</evidence>
<dbReference type="GO" id="GO:0048193">
    <property type="term" value="P:Golgi vesicle transport"/>
    <property type="evidence" value="ECO:0007669"/>
    <property type="project" value="TreeGrafter"/>
</dbReference>
<dbReference type="SMART" id="SM00755">
    <property type="entry name" value="Grip"/>
    <property type="match status" value="1"/>
</dbReference>
<dbReference type="InterPro" id="IPR036691">
    <property type="entry name" value="Endo/exonu/phosph_ase_sf"/>
</dbReference>
<dbReference type="InterPro" id="IPR000237">
    <property type="entry name" value="GRIP_dom"/>
</dbReference>
<evidence type="ECO:0000313" key="6">
    <source>
        <dbReference type="Proteomes" id="UP000663869"/>
    </source>
</evidence>
<protein>
    <recommendedName>
        <fullName evidence="7">Reverse transcriptase domain-containing protein</fullName>
    </recommendedName>
</protein>
<gene>
    <name evidence="5" type="ORF">FME351_LOCUS5850</name>
</gene>
<dbReference type="GO" id="GO:0003824">
    <property type="term" value="F:catalytic activity"/>
    <property type="evidence" value="ECO:0007669"/>
    <property type="project" value="InterPro"/>
</dbReference>
<dbReference type="Gene3D" id="3.60.10.10">
    <property type="entry name" value="Endonuclease/exonuclease/phosphatase"/>
    <property type="match status" value="1"/>
</dbReference>
<feature type="coiled-coil region" evidence="1">
    <location>
        <begin position="1288"/>
        <end position="1625"/>
    </location>
</feature>
<dbReference type="PROSITE" id="PS50913">
    <property type="entry name" value="GRIP"/>
    <property type="match status" value="1"/>
</dbReference>
<feature type="coiled-coil region" evidence="1">
    <location>
        <begin position="1947"/>
        <end position="1981"/>
    </location>
</feature>
<dbReference type="GO" id="GO:0031267">
    <property type="term" value="F:small GTPase binding"/>
    <property type="evidence" value="ECO:0007669"/>
    <property type="project" value="TreeGrafter"/>
</dbReference>
<evidence type="ECO:0000259" key="4">
    <source>
        <dbReference type="PROSITE" id="PS50913"/>
    </source>
</evidence>
<dbReference type="GO" id="GO:0005794">
    <property type="term" value="C:Golgi apparatus"/>
    <property type="evidence" value="ECO:0007669"/>
    <property type="project" value="TreeGrafter"/>
</dbReference>
<feature type="domain" description="Reverse transcriptase" evidence="3">
    <location>
        <begin position="701"/>
        <end position="958"/>
    </location>
</feature>
<feature type="compositionally biased region" description="Basic and acidic residues" evidence="2">
    <location>
        <begin position="45"/>
        <end position="57"/>
    </location>
</feature>
<feature type="coiled-coil region" evidence="1">
    <location>
        <begin position="973"/>
        <end position="1253"/>
    </location>
</feature>
<evidence type="ECO:0008006" key="7">
    <source>
        <dbReference type="Google" id="ProtNLM"/>
    </source>
</evidence>
<comment type="caution">
    <text evidence="5">The sequence shown here is derived from an EMBL/GenBank/DDBJ whole genome shotgun (WGS) entry which is preliminary data.</text>
</comment>
<dbReference type="SUPFAM" id="SSF56219">
    <property type="entry name" value="DNase I-like"/>
    <property type="match status" value="1"/>
</dbReference>
<dbReference type="InterPro" id="IPR000477">
    <property type="entry name" value="RT_dom"/>
</dbReference>
<evidence type="ECO:0000313" key="5">
    <source>
        <dbReference type="EMBL" id="CAF3365767.1"/>
    </source>
</evidence>
<feature type="region of interest" description="Disordered" evidence="2">
    <location>
        <begin position="19"/>
        <end position="107"/>
    </location>
</feature>
<dbReference type="InterPro" id="IPR005135">
    <property type="entry name" value="Endo/exonuclease/phosphatase"/>
</dbReference>
<dbReference type="PROSITE" id="PS50878">
    <property type="entry name" value="RT_POL"/>
    <property type="match status" value="1"/>
</dbReference>
<evidence type="ECO:0000256" key="2">
    <source>
        <dbReference type="SAM" id="MobiDB-lite"/>
    </source>
</evidence>
<feature type="coiled-coil region" evidence="1">
    <location>
        <begin position="2326"/>
        <end position="2482"/>
    </location>
</feature>
<feature type="coiled-coil region" evidence="1">
    <location>
        <begin position="112"/>
        <end position="270"/>
    </location>
</feature>
<dbReference type="Pfam" id="PF01465">
    <property type="entry name" value="GRIP"/>
    <property type="match status" value="1"/>
</dbReference>
<dbReference type="PANTHER" id="PTHR19327:SF0">
    <property type="entry name" value="GOLGIN SUBFAMILY A MEMBER 4"/>
    <property type="match status" value="1"/>
</dbReference>
<sequence length="2577" mass="302260">MFKNLKEKLANQAAKTNLNFIPGISSPDSASISRDSDTRTSSITSRDDNHENNRTRLDSAASDISQFSVGHNPNASLNYESPPRTYYPPSDIESEYGGGGGDDSDHESHAKMIQMKKLLAIYKNKFNQLKNAYDEVEREKDHIKNILQQHQDTSIKRLSELREQTKLDRQAKEQLECLHQKEIRKRENRIEELTLKLNAQQDLIQLPHDADQQEIQKLLEKNSKLESLLSRCNEVMKTNEAKRNEIEKQRDDLIQQLNEKQNVIESMMKAPSKGEDHFSLKHFVRNIMVSGFNNAINYWESVEGSNSFGGVAILLHQSISSKIIEKQENFLMLEIETENEKILLGGIYVPPKSKTPFELFEKHVGKNFFIFGDYNAKHVQWNCSNNNTSGNEIKEWMDQNGCEMTHPLSTTSKRSEAIIDFMIAQDITGWNCEVLEVGTSDHYPIIYTSPFSVNKNSSFRKTNWSIFSFLLKCLFKYFNCLVYNIDHDAFFELFSNFLSGLWDRCSIYESVEKYRPPWPQHLILLAKTVNKHKRKYRKTHYVRHYEEWAYWYDVYQKEKINYEEKKRNKKLLFLRENNNIWKVARPIFKKYTPPFRGLKTPQGIERDHQKICDNLADYYEKHFSESIYNINNAHHTKCREAYTQISYTPNIPLQKIKIEDVIKQWKKFKPKKSMDSVNTSAFLLKNLPTEYFQVITVLFNKCAENGTFFERAKHARGVCLSKDGVYPTEDRLRSISLLPNIGKWFEKIIAERVENWCLDNGLNLDEQSGFTANRRLQTRILSLIEDIRLTVAAPNRPVLAIFIDFLTAFDRLWYPALFKTFNDLDMPLDLRRWIYGWLQNRSMTISHGDAESRVIGIFLGAPQGSVLAALLFRIHIHFLPGYFTQIVSHLFADDLTIVIKGALERRLSDNIKYLEKQAKEILKSLEKFADDYILPVNVSKTKAMDRHSDDISTASLEVQEHFDSDISVLLQDKQHLQEKLEAAHLCVRQLENELDSTKQKLKDADEEINAKYESLLVKFNEKSDYMEQLISDKTKLETSNEELQQQIQTLQQDVNQHSDLNLIVLNQQMNIADLTDEVNKLRETIKNVDTILPSSQSTDLYEKIQEIINDRQNLSQEILNEKQQIEQFENEIQKLKEILSNEKEQHFKNIDTLKHEYEERINQLQKSTDDEINQLKVCLAKIQQDYDESTTNCTQLKDTIESQRQEHFEQIANLNHEKQNEFDTNIRQLQEDNKHLKSQLEELEKLKDSSVQSLQDEHRKSFEILATQFDDTYKERLSSVEDELKTTIAKQTDQINELNFQIDRLEKLSNEQNVKLDQAESEYKKKSSYIEQLENDLRNLQLSQKEEFNNTTKQLQDNLQQLDELQAKNNQLEQELNNKQNEFDNHQATTKEINKKIKIRLTEKENEITRLNNIIDEIKTTSEFSTEQLEDKQHKVTQLSATINQLEETNQKLNSKYEKLLEDNQNEINALEATNKASNDKIEEKQNEIVQLNSTIEKMKETDESITAEYENVSKQLIEKQNQITILADELTQKNSKLIEDLERIKKELEDKSNEVIHLTNTISELQSRNTDINNLRSTTTEECETLKLQLSEKENEIIHLNHVIDEIKAADENFKAQLDEKQNKITHLATVTDELTQKTSILADDLESIKKEFDDKSNEVIHLTDTISELQSKNAEMNNLQSAANEEYEKLKNQFTEKENKILHLVNIIDEMTQKTAILTDDLERTKNELEDKQNTINQLEQNNQTLNNKCEKLLEDKDTEVVRLTSLNNQIKESNELTVEEHETLKNQVEEKHNEILRLTILIEEMKAQNLSSIEQQELVRKLLEEKQNEIVQLTANIDEIRTTTADQSEQLKQTIEILKESQIIDQQLIEQANREIETLKKNLSDEQSNSAALKHAQESHVEQLTIEHEQLIENLKFEYVSMTNEKIEEIDSLHQQISFQRSRSDSHQDTIEQLRKELHEYEKNVSQQNAQLDHLLDEQKQRTESIARLKNILNVDATDHDDLLEQLIHKMEQYQLLISESERLNNDLTQQKSEQSHLHNELQQLEQQFDDMKDELNRNKQELAQDKQKYENQLNQLNQTYETLQKDKRALEVQFENIQTQFNEKTNQCDELEANFKKTFIEKDEQTLKYQQDFNQLQTFNEDLRRESNDLHDEVKSKTNEILSLQANIDRIQQILQSKVDQIEQLSQDKTSLAEDNNQKEQLVSEHKHLIEIHAVLEEKFNHLLSEKARLENQLDTIRIQMQTTESNASKTEQEVINKLQQAEKRIQEIQIEHDSVQAEKNSLQHQIVSLRTTNEENTRRIAEFDCQRSIFEQESIEKDRQITERDEQIQELQSTLTQTQENGTKLRKALHKMKETLTNNDQTRTQESEIRLRILTEEYEQKLKEQQEEYSTSLKSITKELNSQIEEKEQQFNQQRQELINKSYQNEDNIKQKIIEAEQRATAAEEQLQAKQTDTSIVQELESQIINLQQQLESLSNREADSVRTTDFAAQTSIEDPRLISSHASSTDSLHTFMFEPTEIDYLKQIVFAYMTGTDRMTMIKVICALLRYTDDEKSLIIDHEKLRQSRWLKTSR</sequence>
<dbReference type="SUPFAM" id="SSF101283">
    <property type="entry name" value="GRIP domain"/>
    <property type="match status" value="1"/>
</dbReference>
<feature type="coiled-coil region" evidence="1">
    <location>
        <begin position="1664"/>
        <end position="1846"/>
    </location>
</feature>
<reference evidence="5" key="1">
    <citation type="submission" date="2021-02" db="EMBL/GenBank/DDBJ databases">
        <authorList>
            <person name="Nowell W R."/>
        </authorList>
    </citation>
    <scope>NUCLEOTIDE SEQUENCE</scope>
</reference>
<proteinExistence type="predicted"/>
<feature type="coiled-coil region" evidence="1">
    <location>
        <begin position="1872"/>
        <end position="1917"/>
    </location>
</feature>
<feature type="coiled-coil region" evidence="1">
    <location>
        <begin position="2144"/>
        <end position="2290"/>
    </location>
</feature>
<dbReference type="EMBL" id="CAJNYU010000498">
    <property type="protein sequence ID" value="CAF3365767.1"/>
    <property type="molecule type" value="Genomic_DNA"/>
</dbReference>
<dbReference type="Gene3D" id="1.10.220.60">
    <property type="entry name" value="GRIP domain"/>
    <property type="match status" value="1"/>
</dbReference>